<keyword evidence="4 8" id="KW-0812">Transmembrane</keyword>
<dbReference type="AlphaFoldDB" id="A0A5M3Q4V7"/>
<evidence type="ECO:0000256" key="1">
    <source>
        <dbReference type="ARBA" id="ARBA00022475"/>
    </source>
</evidence>
<dbReference type="RefSeq" id="WP_153637452.1">
    <property type="nucleotide sequence ID" value="NZ_BGZI01000034.1"/>
</dbReference>
<dbReference type="InterPro" id="IPR001173">
    <property type="entry name" value="Glyco_trans_2-like"/>
</dbReference>
<keyword evidence="3 10" id="KW-0808">Transferase</keyword>
<proteinExistence type="predicted"/>
<feature type="transmembrane region" description="Helical" evidence="8">
    <location>
        <begin position="242"/>
        <end position="262"/>
    </location>
</feature>
<organism evidence="10 11">
    <name type="scientific">Marinobacter salsuginis</name>
    <dbReference type="NCBI Taxonomy" id="418719"/>
    <lineage>
        <taxon>Bacteria</taxon>
        <taxon>Pseudomonadati</taxon>
        <taxon>Pseudomonadota</taxon>
        <taxon>Gammaproteobacteria</taxon>
        <taxon>Pseudomonadales</taxon>
        <taxon>Marinobacteraceae</taxon>
        <taxon>Marinobacter</taxon>
    </lineage>
</organism>
<protein>
    <submittedName>
        <fullName evidence="10">Glycosyl transferase</fullName>
    </submittedName>
</protein>
<feature type="domain" description="Glycosyltransferase 2-like" evidence="9">
    <location>
        <begin position="9"/>
        <end position="170"/>
    </location>
</feature>
<dbReference type="PANTHER" id="PTHR48090">
    <property type="entry name" value="UNDECAPRENYL-PHOSPHATE 4-DEOXY-4-FORMAMIDO-L-ARABINOSE TRANSFERASE-RELATED"/>
    <property type="match status" value="1"/>
</dbReference>
<keyword evidence="7 8" id="KW-0472">Membrane</keyword>
<evidence type="ECO:0000256" key="5">
    <source>
        <dbReference type="ARBA" id="ARBA00022985"/>
    </source>
</evidence>
<evidence type="ECO:0000256" key="8">
    <source>
        <dbReference type="SAM" id="Phobius"/>
    </source>
</evidence>
<dbReference type="InterPro" id="IPR050256">
    <property type="entry name" value="Glycosyltransferase_2"/>
</dbReference>
<accession>A0A5M3Q4V7</accession>
<gene>
    <name evidence="10" type="primary">wcaA</name>
    <name evidence="10" type="ORF">MSSD14B_38270</name>
</gene>
<evidence type="ECO:0000259" key="9">
    <source>
        <dbReference type="Pfam" id="PF00535"/>
    </source>
</evidence>
<dbReference type="Gene3D" id="3.90.550.10">
    <property type="entry name" value="Spore Coat Polysaccharide Biosynthesis Protein SpsA, Chain A"/>
    <property type="match status" value="1"/>
</dbReference>
<keyword evidence="5" id="KW-0448">Lipopolysaccharide biosynthesis</keyword>
<evidence type="ECO:0000256" key="7">
    <source>
        <dbReference type="ARBA" id="ARBA00023136"/>
    </source>
</evidence>
<dbReference type="InterPro" id="IPR029044">
    <property type="entry name" value="Nucleotide-diphossugar_trans"/>
</dbReference>
<evidence type="ECO:0000313" key="10">
    <source>
        <dbReference type="EMBL" id="GBO90159.1"/>
    </source>
</evidence>
<sequence>MTRDDPVLSIIVPLFNEEESVPLLYKKLCEALNPMGVSYEILLVNDGSKDRTFEVASKIAESDNRLRVIELRKNYGQTPAMAAGIDIARGEILATMDGDLQNDPSDIPMMFDKLHEGYDIVVGWRHKRQDKLITRKIPSVIANKLIGRVTGVPIKDNGCSLKLYRAKLMKQMPFYNEMHRFIPALLSVSGSKVAQVKVKHHARQFGESKYGLSRIYKVLLDLLTIKTIGSVAHHPVMWFAKLAAIPFILSLISALIGIYQLFGQESSLVLPTISVLFMFTSFFLISLGILGEQIYKHGSIELSKLSVITSRMTNLRPPDQQTSGKEET</sequence>
<dbReference type="PANTHER" id="PTHR48090:SF3">
    <property type="entry name" value="UNDECAPRENYL-PHOSPHATE 4-DEOXY-4-FORMAMIDO-L-ARABINOSE TRANSFERASE"/>
    <property type="match status" value="1"/>
</dbReference>
<comment type="caution">
    <text evidence="10">The sequence shown here is derived from an EMBL/GenBank/DDBJ whole genome shotgun (WGS) entry which is preliminary data.</text>
</comment>
<dbReference type="GO" id="GO:0016757">
    <property type="term" value="F:glycosyltransferase activity"/>
    <property type="evidence" value="ECO:0007669"/>
    <property type="project" value="UniProtKB-KW"/>
</dbReference>
<dbReference type="GO" id="GO:0009103">
    <property type="term" value="P:lipopolysaccharide biosynthetic process"/>
    <property type="evidence" value="ECO:0007669"/>
    <property type="project" value="UniProtKB-KW"/>
</dbReference>
<dbReference type="GO" id="GO:0005886">
    <property type="term" value="C:plasma membrane"/>
    <property type="evidence" value="ECO:0007669"/>
    <property type="project" value="TreeGrafter"/>
</dbReference>
<dbReference type="EMBL" id="BGZI01000034">
    <property type="protein sequence ID" value="GBO90159.1"/>
    <property type="molecule type" value="Genomic_DNA"/>
</dbReference>
<keyword evidence="6 8" id="KW-1133">Transmembrane helix</keyword>
<keyword evidence="1" id="KW-1003">Cell membrane</keyword>
<dbReference type="CDD" id="cd04187">
    <property type="entry name" value="DPM1_like_bac"/>
    <property type="match status" value="1"/>
</dbReference>
<evidence type="ECO:0000256" key="4">
    <source>
        <dbReference type="ARBA" id="ARBA00022692"/>
    </source>
</evidence>
<name>A0A5M3Q4V7_9GAMM</name>
<dbReference type="Proteomes" id="UP000387223">
    <property type="component" value="Unassembled WGS sequence"/>
</dbReference>
<evidence type="ECO:0000313" key="11">
    <source>
        <dbReference type="Proteomes" id="UP000387223"/>
    </source>
</evidence>
<evidence type="ECO:0000256" key="2">
    <source>
        <dbReference type="ARBA" id="ARBA00022676"/>
    </source>
</evidence>
<dbReference type="SUPFAM" id="SSF53448">
    <property type="entry name" value="Nucleotide-diphospho-sugar transferases"/>
    <property type="match status" value="1"/>
</dbReference>
<feature type="transmembrane region" description="Helical" evidence="8">
    <location>
        <begin position="268"/>
        <end position="290"/>
    </location>
</feature>
<reference evidence="10 11" key="1">
    <citation type="journal article" date="2019" name="J. Gen. Appl. Microbiol.">
        <title>Aerobic degradation of cis-dichloroethene by the marine bacterium Marinobacter salsuginis strain 5N-3.</title>
        <authorList>
            <person name="Inoue Y."/>
            <person name="Fukunaga Y."/>
            <person name="Katsumata H."/>
            <person name="Ohji S."/>
            <person name="Hosoyama A."/>
            <person name="Mori K."/>
            <person name="Ando K."/>
        </authorList>
    </citation>
    <scope>NUCLEOTIDE SEQUENCE [LARGE SCALE GENOMIC DNA]</scope>
    <source>
        <strain evidence="10 11">NBRC 109114</strain>
    </source>
</reference>
<evidence type="ECO:0000256" key="6">
    <source>
        <dbReference type="ARBA" id="ARBA00022989"/>
    </source>
</evidence>
<keyword evidence="2" id="KW-0328">Glycosyltransferase</keyword>
<dbReference type="Pfam" id="PF00535">
    <property type="entry name" value="Glycos_transf_2"/>
    <property type="match status" value="1"/>
</dbReference>
<evidence type="ECO:0000256" key="3">
    <source>
        <dbReference type="ARBA" id="ARBA00022679"/>
    </source>
</evidence>